<feature type="region of interest" description="Disordered" evidence="6">
    <location>
        <begin position="178"/>
        <end position="198"/>
    </location>
</feature>
<name>A0ABQ8IG21_9ROSI</name>
<evidence type="ECO:0000313" key="8">
    <source>
        <dbReference type="EMBL" id="KAH7575172.1"/>
    </source>
</evidence>
<dbReference type="Gene3D" id="2.40.330.10">
    <property type="entry name" value="DNA-binding pseudobarrel domain"/>
    <property type="match status" value="4"/>
</dbReference>
<dbReference type="InterPro" id="IPR050655">
    <property type="entry name" value="Plant_B3_domain"/>
</dbReference>
<evidence type="ECO:0000259" key="7">
    <source>
        <dbReference type="PROSITE" id="PS50863"/>
    </source>
</evidence>
<feature type="domain" description="TF-B3" evidence="7">
    <location>
        <begin position="246"/>
        <end position="342"/>
    </location>
</feature>
<evidence type="ECO:0000256" key="5">
    <source>
        <dbReference type="ARBA" id="ARBA00023242"/>
    </source>
</evidence>
<dbReference type="PANTHER" id="PTHR31920:SF51">
    <property type="entry name" value="BINDING PROTEIN, PUTATIVE-RELATED"/>
    <property type="match status" value="1"/>
</dbReference>
<keyword evidence="4" id="KW-0804">Transcription</keyword>
<feature type="domain" description="TF-B3" evidence="7">
    <location>
        <begin position="583"/>
        <end position="680"/>
    </location>
</feature>
<evidence type="ECO:0000256" key="2">
    <source>
        <dbReference type="ARBA" id="ARBA00023015"/>
    </source>
</evidence>
<organism evidence="8 9">
    <name type="scientific">Xanthoceras sorbifolium</name>
    <dbReference type="NCBI Taxonomy" id="99658"/>
    <lineage>
        <taxon>Eukaryota</taxon>
        <taxon>Viridiplantae</taxon>
        <taxon>Streptophyta</taxon>
        <taxon>Embryophyta</taxon>
        <taxon>Tracheophyta</taxon>
        <taxon>Spermatophyta</taxon>
        <taxon>Magnoliopsida</taxon>
        <taxon>eudicotyledons</taxon>
        <taxon>Gunneridae</taxon>
        <taxon>Pentapetalae</taxon>
        <taxon>rosids</taxon>
        <taxon>malvids</taxon>
        <taxon>Sapindales</taxon>
        <taxon>Sapindaceae</taxon>
        <taxon>Xanthoceroideae</taxon>
        <taxon>Xanthoceras</taxon>
    </lineage>
</organism>
<dbReference type="Pfam" id="PF02362">
    <property type="entry name" value="B3"/>
    <property type="match status" value="4"/>
</dbReference>
<dbReference type="PROSITE" id="PS50863">
    <property type="entry name" value="B3"/>
    <property type="match status" value="4"/>
</dbReference>
<evidence type="ECO:0000256" key="1">
    <source>
        <dbReference type="ARBA" id="ARBA00004123"/>
    </source>
</evidence>
<dbReference type="SMART" id="SM01019">
    <property type="entry name" value="B3"/>
    <property type="match status" value="4"/>
</dbReference>
<keyword evidence="2" id="KW-0805">Transcription regulation</keyword>
<keyword evidence="5" id="KW-0539">Nucleus</keyword>
<feature type="domain" description="TF-B3" evidence="7">
    <location>
        <begin position="343"/>
        <end position="415"/>
    </location>
</feature>
<protein>
    <recommendedName>
        <fullName evidence="7">TF-B3 domain-containing protein</fullName>
    </recommendedName>
</protein>
<keyword evidence="9" id="KW-1185">Reference proteome</keyword>
<feature type="domain" description="TF-B3" evidence="7">
    <location>
        <begin position="1"/>
        <end position="80"/>
    </location>
</feature>
<dbReference type="EMBL" id="JAFEMO010000002">
    <property type="protein sequence ID" value="KAH7575172.1"/>
    <property type="molecule type" value="Genomic_DNA"/>
</dbReference>
<comment type="caution">
    <text evidence="8">The sequence shown here is derived from an EMBL/GenBank/DDBJ whole genome shotgun (WGS) entry which is preliminary data.</text>
</comment>
<dbReference type="InterPro" id="IPR015300">
    <property type="entry name" value="DNA-bd_pseudobarrel_sf"/>
</dbReference>
<comment type="subcellular location">
    <subcellularLocation>
        <location evidence="1">Nucleus</location>
    </subcellularLocation>
</comment>
<dbReference type="PANTHER" id="PTHR31920">
    <property type="entry name" value="B3 DOMAIN-CONTAINING"/>
    <property type="match status" value="1"/>
</dbReference>
<dbReference type="Proteomes" id="UP000827721">
    <property type="component" value="Unassembled WGS sequence"/>
</dbReference>
<dbReference type="SUPFAM" id="SSF101936">
    <property type="entry name" value="DNA-binding pseudobarrel domain"/>
    <property type="match status" value="4"/>
</dbReference>
<evidence type="ECO:0000313" key="9">
    <source>
        <dbReference type="Proteomes" id="UP000827721"/>
    </source>
</evidence>
<keyword evidence="3" id="KW-0238">DNA-binding</keyword>
<gene>
    <name evidence="8" type="ORF">JRO89_XS02G0057600</name>
</gene>
<reference evidence="8 9" key="1">
    <citation type="submission" date="2021-02" db="EMBL/GenBank/DDBJ databases">
        <title>Plant Genome Project.</title>
        <authorList>
            <person name="Zhang R.-G."/>
        </authorList>
    </citation>
    <scope>NUCLEOTIDE SEQUENCE [LARGE SCALE GENOMIC DNA]</scope>
    <source>
        <tissue evidence="8">Leaves</tissue>
    </source>
</reference>
<evidence type="ECO:0000256" key="4">
    <source>
        <dbReference type="ARBA" id="ARBA00023163"/>
    </source>
</evidence>
<dbReference type="InterPro" id="IPR003340">
    <property type="entry name" value="B3_DNA-bd"/>
</dbReference>
<evidence type="ECO:0000256" key="6">
    <source>
        <dbReference type="SAM" id="MobiDB-lite"/>
    </source>
</evidence>
<proteinExistence type="predicted"/>
<accession>A0ABQ8IG21</accession>
<sequence length="687" mass="78718">MQKIPENFARNFGNELSAVATLRVPNGRVWHVGLTKRGRKIWFQDGWHDFVEYHSICAGYFLFFRYEKNSNFHVLIFDITACEILYPQYYGPGNDDQNSVHEEEIRNDDSVEIKGPATPNPPFRCWESRVSLESPNSENAYETRSKKCKVKELLETYESNALNESSEGKLNRNIRHLGENAETESKTTTTHSGEGDHPTEVIDEQELLSLLEDKRITVSQRFGEIAAEERERAINIAKMFKPKNPSFMIILRSRNITKCFLYMPVEFANKYLSRDVKLINLQVSEGREWPVQIAWRYWGGPDLTRGWARFLKDNNLKKDDICVFELIRKKDILLKVSSIPEKFVRKFGDELSTVATVRVPNGCVWHVGLMKDGRRVWFSDGWHEFLMHHSVSVGYFLVFKYDRSSNFHVLIFDMTACEIVYPCTGGNVENDKQDSAGKMVVRTPNPPVCSLKKNRGCDSCCPLSCGKMYKAPFGSTSGNKKRRACVASSKSPKFKHGYAYESREKKCKIEELVEINESEAVKESSRGVGDGNQTEVLAAEAEFLVSLQDMGIYVARNFGFVSAQEREKTINVVSLFESKKNPSFMAIIRQRHIQKCSLYVPAKFTDKYLRRNSIYIIKLVDSDGKEWPVRIKGRLAGGSELTKGWCTFVKDKKLETGDILVFELIRKEDILLKVSIFHSTIVLDTSN</sequence>
<evidence type="ECO:0000256" key="3">
    <source>
        <dbReference type="ARBA" id="ARBA00023125"/>
    </source>
</evidence>
<dbReference type="CDD" id="cd10017">
    <property type="entry name" value="B3_DNA"/>
    <property type="match status" value="4"/>
</dbReference>